<dbReference type="UniPathway" id="UPA00219"/>
<evidence type="ECO:0000256" key="11">
    <source>
        <dbReference type="RuleBase" id="RU004136"/>
    </source>
</evidence>
<dbReference type="GO" id="GO:0009252">
    <property type="term" value="P:peptidoglycan biosynthetic process"/>
    <property type="evidence" value="ECO:0007669"/>
    <property type="project" value="UniProtKB-UniRule"/>
</dbReference>
<dbReference type="GO" id="GO:0047480">
    <property type="term" value="F:UDP-N-acetylmuramoyl-tripeptide-D-alanyl-D-alanine ligase activity"/>
    <property type="evidence" value="ECO:0007669"/>
    <property type="project" value="UniProtKB-UniRule"/>
</dbReference>
<dbReference type="SUPFAM" id="SSF53244">
    <property type="entry name" value="MurD-like peptide ligases, peptide-binding domain"/>
    <property type="match status" value="1"/>
</dbReference>
<comment type="pathway">
    <text evidence="10 11">Cell wall biogenesis; peptidoglycan biosynthesis.</text>
</comment>
<evidence type="ECO:0000259" key="13">
    <source>
        <dbReference type="Pfam" id="PF08245"/>
    </source>
</evidence>
<gene>
    <name evidence="10 14" type="primary">murF</name>
    <name evidence="14" type="ORF">THMIRHAS_19290</name>
</gene>
<comment type="subcellular location">
    <subcellularLocation>
        <location evidence="10 11">Cytoplasm</location>
    </subcellularLocation>
</comment>
<evidence type="ECO:0000256" key="7">
    <source>
        <dbReference type="ARBA" id="ARBA00022984"/>
    </source>
</evidence>
<evidence type="ECO:0000256" key="5">
    <source>
        <dbReference type="ARBA" id="ARBA00022840"/>
    </source>
</evidence>
<dbReference type="EMBL" id="AP021889">
    <property type="protein sequence ID" value="BBP46556.1"/>
    <property type="molecule type" value="Genomic_DNA"/>
</dbReference>
<keyword evidence="5 10" id="KW-0067">ATP-binding</keyword>
<dbReference type="InterPro" id="IPR005863">
    <property type="entry name" value="UDP-N-AcMur_synth"/>
</dbReference>
<evidence type="ECO:0000256" key="10">
    <source>
        <dbReference type="HAMAP-Rule" id="MF_02019"/>
    </source>
</evidence>
<keyword evidence="4 10" id="KW-0547">Nucleotide-binding</keyword>
<name>A0A6F8PWT7_9GAMM</name>
<feature type="domain" description="Mur ligase central" evidence="13">
    <location>
        <begin position="122"/>
        <end position="320"/>
    </location>
</feature>
<feature type="binding site" evidence="10">
    <location>
        <begin position="124"/>
        <end position="130"/>
    </location>
    <ligand>
        <name>ATP</name>
        <dbReference type="ChEBI" id="CHEBI:30616"/>
    </ligand>
</feature>
<evidence type="ECO:0000256" key="2">
    <source>
        <dbReference type="ARBA" id="ARBA00022598"/>
    </source>
</evidence>
<keyword evidence="6 10" id="KW-0133">Cell shape</keyword>
<dbReference type="Pfam" id="PF08245">
    <property type="entry name" value="Mur_ligase_M"/>
    <property type="match status" value="1"/>
</dbReference>
<dbReference type="InterPro" id="IPR051046">
    <property type="entry name" value="MurCDEF_CellWall_CoF430Synth"/>
</dbReference>
<dbReference type="GO" id="GO:0008360">
    <property type="term" value="P:regulation of cell shape"/>
    <property type="evidence" value="ECO:0007669"/>
    <property type="project" value="UniProtKB-KW"/>
</dbReference>
<dbReference type="InterPro" id="IPR036565">
    <property type="entry name" value="Mur-like_cat_sf"/>
</dbReference>
<keyword evidence="1 10" id="KW-0963">Cytoplasm</keyword>
<keyword evidence="2 10" id="KW-0436">Ligase</keyword>
<dbReference type="KEGG" id="tse:THMIRHAS_19290"/>
<dbReference type="InterPro" id="IPR013221">
    <property type="entry name" value="Mur_ligase_cen"/>
</dbReference>
<dbReference type="InterPro" id="IPR035911">
    <property type="entry name" value="MurE/MurF_N"/>
</dbReference>
<dbReference type="InterPro" id="IPR036615">
    <property type="entry name" value="Mur_ligase_C_dom_sf"/>
</dbReference>
<feature type="domain" description="Mur ligase C-terminal" evidence="12">
    <location>
        <begin position="343"/>
        <end position="478"/>
    </location>
</feature>
<dbReference type="PANTHER" id="PTHR43024:SF1">
    <property type="entry name" value="UDP-N-ACETYLMURAMOYL-TRIPEPTIDE--D-ALANYL-D-ALANINE LIGASE"/>
    <property type="match status" value="1"/>
</dbReference>
<dbReference type="Gene3D" id="3.90.190.20">
    <property type="entry name" value="Mur ligase, C-terminal domain"/>
    <property type="match status" value="1"/>
</dbReference>
<organism evidence="14 15">
    <name type="scientific">Thiosulfatimonas sediminis</name>
    <dbReference type="NCBI Taxonomy" id="2675054"/>
    <lineage>
        <taxon>Bacteria</taxon>
        <taxon>Pseudomonadati</taxon>
        <taxon>Pseudomonadota</taxon>
        <taxon>Gammaproteobacteria</taxon>
        <taxon>Thiotrichales</taxon>
        <taxon>Piscirickettsiaceae</taxon>
        <taxon>Thiosulfatimonas</taxon>
    </lineage>
</organism>
<evidence type="ECO:0000256" key="8">
    <source>
        <dbReference type="ARBA" id="ARBA00023306"/>
    </source>
</evidence>
<evidence type="ECO:0000313" key="15">
    <source>
        <dbReference type="Proteomes" id="UP000501726"/>
    </source>
</evidence>
<evidence type="ECO:0000256" key="6">
    <source>
        <dbReference type="ARBA" id="ARBA00022960"/>
    </source>
</evidence>
<keyword evidence="7 10" id="KW-0573">Peptidoglycan synthesis</keyword>
<evidence type="ECO:0000256" key="1">
    <source>
        <dbReference type="ARBA" id="ARBA00022490"/>
    </source>
</evidence>
<evidence type="ECO:0000259" key="12">
    <source>
        <dbReference type="Pfam" id="PF02875"/>
    </source>
</evidence>
<dbReference type="Proteomes" id="UP000501726">
    <property type="component" value="Chromosome"/>
</dbReference>
<comment type="similarity">
    <text evidence="10">Belongs to the MurCDEF family. MurF subfamily.</text>
</comment>
<dbReference type="GO" id="GO:0005524">
    <property type="term" value="F:ATP binding"/>
    <property type="evidence" value="ECO:0007669"/>
    <property type="project" value="UniProtKB-UniRule"/>
</dbReference>
<evidence type="ECO:0000256" key="9">
    <source>
        <dbReference type="ARBA" id="ARBA00023316"/>
    </source>
</evidence>
<dbReference type="InterPro" id="IPR004101">
    <property type="entry name" value="Mur_ligase_C"/>
</dbReference>
<dbReference type="GO" id="GO:0071555">
    <property type="term" value="P:cell wall organization"/>
    <property type="evidence" value="ECO:0007669"/>
    <property type="project" value="UniProtKB-KW"/>
</dbReference>
<dbReference type="RefSeq" id="WP_173273301.1">
    <property type="nucleotide sequence ID" value="NZ_AP021889.1"/>
</dbReference>
<dbReference type="Gene3D" id="3.40.1190.10">
    <property type="entry name" value="Mur-like, catalytic domain"/>
    <property type="match status" value="1"/>
</dbReference>
<keyword evidence="8 10" id="KW-0131">Cell cycle</keyword>
<dbReference type="HAMAP" id="MF_02019">
    <property type="entry name" value="MurF"/>
    <property type="match status" value="1"/>
</dbReference>
<dbReference type="Pfam" id="PF02875">
    <property type="entry name" value="Mur_ligase_C"/>
    <property type="match status" value="1"/>
</dbReference>
<evidence type="ECO:0000256" key="3">
    <source>
        <dbReference type="ARBA" id="ARBA00022618"/>
    </source>
</evidence>
<dbReference type="Gene3D" id="3.40.1390.10">
    <property type="entry name" value="MurE/MurF, N-terminal domain"/>
    <property type="match status" value="1"/>
</dbReference>
<evidence type="ECO:0000256" key="4">
    <source>
        <dbReference type="ARBA" id="ARBA00022741"/>
    </source>
</evidence>
<keyword evidence="3 10" id="KW-0132">Cell division</keyword>
<keyword evidence="9 10" id="KW-0961">Cell wall biogenesis/degradation</keyword>
<dbReference type="GO" id="GO:0005737">
    <property type="term" value="C:cytoplasm"/>
    <property type="evidence" value="ECO:0007669"/>
    <property type="project" value="UniProtKB-SubCell"/>
</dbReference>
<comment type="function">
    <text evidence="10 11">Involved in cell wall formation. Catalyzes the final step in the synthesis of UDP-N-acetylmuramoyl-pentapeptide, the precursor of murein.</text>
</comment>
<dbReference type="EC" id="6.3.2.10" evidence="10 11"/>
<dbReference type="SUPFAM" id="SSF63418">
    <property type="entry name" value="MurE/MurF N-terminal domain"/>
    <property type="match status" value="1"/>
</dbReference>
<protein>
    <recommendedName>
        <fullName evidence="10 11">UDP-N-acetylmuramoyl-tripeptide--D-alanyl-D-alanine ligase</fullName>
        <ecNumber evidence="10 11">6.3.2.10</ecNumber>
    </recommendedName>
    <alternativeName>
        <fullName evidence="10">D-alanyl-D-alanine-adding enzyme</fullName>
    </alternativeName>
</protein>
<dbReference type="SUPFAM" id="SSF53623">
    <property type="entry name" value="MurD-like peptide ligases, catalytic domain"/>
    <property type="match status" value="1"/>
</dbReference>
<dbReference type="NCBIfam" id="TIGR01143">
    <property type="entry name" value="murF"/>
    <property type="match status" value="1"/>
</dbReference>
<comment type="catalytic activity">
    <reaction evidence="10 11">
        <text>D-alanyl-D-alanine + UDP-N-acetyl-alpha-D-muramoyl-L-alanyl-gamma-D-glutamyl-meso-2,6-diaminopimelate + ATP = UDP-N-acetyl-alpha-D-muramoyl-L-alanyl-gamma-D-glutamyl-meso-2,6-diaminopimeloyl-D-alanyl-D-alanine + ADP + phosphate + H(+)</text>
        <dbReference type="Rhea" id="RHEA:28374"/>
        <dbReference type="ChEBI" id="CHEBI:15378"/>
        <dbReference type="ChEBI" id="CHEBI:30616"/>
        <dbReference type="ChEBI" id="CHEBI:43474"/>
        <dbReference type="ChEBI" id="CHEBI:57822"/>
        <dbReference type="ChEBI" id="CHEBI:61386"/>
        <dbReference type="ChEBI" id="CHEBI:83905"/>
        <dbReference type="ChEBI" id="CHEBI:456216"/>
        <dbReference type="EC" id="6.3.2.10"/>
    </reaction>
</comment>
<dbReference type="GO" id="GO:0051301">
    <property type="term" value="P:cell division"/>
    <property type="evidence" value="ECO:0007669"/>
    <property type="project" value="UniProtKB-KW"/>
</dbReference>
<proteinExistence type="inferred from homology"/>
<reference evidence="15" key="1">
    <citation type="submission" date="2019-11" db="EMBL/GenBank/DDBJ databases">
        <title>Isolation and characterization of two novel species in the genus Thiomicrorhabdus.</title>
        <authorList>
            <person name="Mochizuki J."/>
            <person name="Kojima H."/>
            <person name="Fukui M."/>
        </authorList>
    </citation>
    <scope>NUCLEOTIDE SEQUENCE [LARGE SCALE GENOMIC DNA]</scope>
    <source>
        <strain evidence="15">aks77</strain>
    </source>
</reference>
<accession>A0A6F8PWT7</accession>
<dbReference type="PANTHER" id="PTHR43024">
    <property type="entry name" value="UDP-N-ACETYLMURAMOYL-TRIPEPTIDE--D-ALANYL-D-ALANINE LIGASE"/>
    <property type="match status" value="1"/>
</dbReference>
<dbReference type="AlphaFoldDB" id="A0A6F8PWT7"/>
<evidence type="ECO:0000313" key="14">
    <source>
        <dbReference type="EMBL" id="BBP46556.1"/>
    </source>
</evidence>
<keyword evidence="15" id="KW-1185">Reference proteome</keyword>
<sequence>MQTFYWTEQQLVQAVNGEQLNPEVGARTFDKVSTDSRQVDAQTLFIALRGENFDAHQFLAQVVTAGAAVLLIAERSAWEALSVRLPLAQQPAVILVADTRLALADFARWHRRQMPLKKLIAVTGSNGKTTTKTLLAQVFARAGKTLATVGNLNNDFGVPRTLLCLRPDDEYAIIEMGANHRGEIRYLTQIAEPDITVITNVAGAHLEGFGSLQGVIETKGEIIEGLKPESGVAIFNADMPGLDFWLEKAQTLGIEQVKLFAIEQLSVPYPALPRVTYSAVHTQNAAIQFELQAEQQAAVSVQMPVLGEHNAMNAAAVCQVALSAGLAMPQILAALQAFSGVPGRLQQTQIDCGLLLDDSYNANPESVKAGLASLAALPGCSIACLGAMAELGEYSAAGHREVAEFAAKIGIDALLVYGEAAQPMAPIFLQALEANGCLDGQQSAAFSEHAALNEHLTHLLAQWMQQRGTPINILVKGSRSSRMEQVVQFLSARHHG</sequence>